<dbReference type="AlphaFoldDB" id="A0A7D9ECC9"/>
<dbReference type="Pfam" id="PF14223">
    <property type="entry name" value="Retrotran_gag_2"/>
    <property type="match status" value="1"/>
</dbReference>
<dbReference type="Pfam" id="PF22936">
    <property type="entry name" value="Pol_BBD"/>
    <property type="match status" value="1"/>
</dbReference>
<reference evidence="2" key="1">
    <citation type="submission" date="2020-04" db="EMBL/GenBank/DDBJ databases">
        <authorList>
            <person name="Alioto T."/>
            <person name="Alioto T."/>
            <person name="Gomez Garrido J."/>
        </authorList>
    </citation>
    <scope>NUCLEOTIDE SEQUENCE</scope>
    <source>
        <strain evidence="2">A484AB</strain>
    </source>
</reference>
<organism evidence="2 3">
    <name type="scientific">Paramuricea clavata</name>
    <name type="common">Red gorgonian</name>
    <name type="synonym">Violescent sea-whip</name>
    <dbReference type="NCBI Taxonomy" id="317549"/>
    <lineage>
        <taxon>Eukaryota</taxon>
        <taxon>Metazoa</taxon>
        <taxon>Cnidaria</taxon>
        <taxon>Anthozoa</taxon>
        <taxon>Octocorallia</taxon>
        <taxon>Malacalcyonacea</taxon>
        <taxon>Plexauridae</taxon>
        <taxon>Paramuricea</taxon>
    </lineage>
</organism>
<feature type="domain" description="Retrovirus-related Pol polyprotein from transposon TNT 1-94-like beta-barrel" evidence="1">
    <location>
        <begin position="242"/>
        <end position="329"/>
    </location>
</feature>
<proteinExistence type="predicted"/>
<accession>A0A7D9ECC9</accession>
<comment type="caution">
    <text evidence="2">The sequence shown here is derived from an EMBL/GenBank/DDBJ whole genome shotgun (WGS) entry which is preliminary data.</text>
</comment>
<name>A0A7D9ECC9_PARCT</name>
<dbReference type="OrthoDB" id="10059408at2759"/>
<gene>
    <name evidence="2" type="ORF">PACLA_8A007934</name>
</gene>
<evidence type="ECO:0000313" key="2">
    <source>
        <dbReference type="EMBL" id="CAB4005155.1"/>
    </source>
</evidence>
<protein>
    <recommendedName>
        <fullName evidence="1">Retrovirus-related Pol polyprotein from transposon TNT 1-94-like beta-barrel domain-containing protein</fullName>
    </recommendedName>
</protein>
<keyword evidence="3" id="KW-1185">Reference proteome</keyword>
<sequence length="336" mass="37564">MSQAQNATGYGPRRDIPGRYGRLLLDGDERKYEQWEIKFLGYMRLQKLRDTIVASDEDEVSDDKNAEAFTELIQFLDDKSLSLIMRDAVDDGQKALKILRGHYAGTGKPRIISLYTELTPLVKSPRETVTDYVIRTETAATALKNAGENVTDSLLIAMVLKGLPETFKPFTVVITQNEKKQTFSDFKAALRSFEETERARASNSTEGDSILQTINRHKQDSRFIKAQQGVSKINVEPPSKLLVDCGATTHIITDQSKFSSFDQTFRPESHYIELADGTRSNNVTLKRGNVNLPITDSTGRCVNASLKNALYIQSYPQDIFSVQAATEKGASVIFHP</sequence>
<dbReference type="InterPro" id="IPR054722">
    <property type="entry name" value="PolX-like_BBD"/>
</dbReference>
<dbReference type="EMBL" id="CACRXK020005109">
    <property type="protein sequence ID" value="CAB4005155.1"/>
    <property type="molecule type" value="Genomic_DNA"/>
</dbReference>
<evidence type="ECO:0000259" key="1">
    <source>
        <dbReference type="Pfam" id="PF22936"/>
    </source>
</evidence>
<evidence type="ECO:0000313" key="3">
    <source>
        <dbReference type="Proteomes" id="UP001152795"/>
    </source>
</evidence>
<dbReference type="Proteomes" id="UP001152795">
    <property type="component" value="Unassembled WGS sequence"/>
</dbReference>